<reference evidence="1" key="1">
    <citation type="submission" date="2021-02" db="EMBL/GenBank/DDBJ databases">
        <authorList>
            <person name="Dougan E. K."/>
            <person name="Rhodes N."/>
            <person name="Thang M."/>
            <person name="Chan C."/>
        </authorList>
    </citation>
    <scope>NUCLEOTIDE SEQUENCE</scope>
</reference>
<evidence type="ECO:0000313" key="1">
    <source>
        <dbReference type="EMBL" id="CAE8718623.1"/>
    </source>
</evidence>
<dbReference type="Proteomes" id="UP000626109">
    <property type="component" value="Unassembled WGS sequence"/>
</dbReference>
<sequence length="166" mass="18301">MVPNRCKVRRLQGAAWRTVGKNGTPTSQAKRFSLELGPAQAPLLYKEGKGASWASASAETLGTKVAFHACDIFWEAGGSAVARISTGTDNQANDSFSKKGSYAKRPLGLILMQLATSRSPKILQLSPSWRPREETQEADDLMSGKFEDFAEWHRVNFTWEQVHKGC</sequence>
<name>A0A813L3G1_POLGL</name>
<gene>
    <name evidence="1" type="ORF">PGLA2088_LOCUS40173</name>
</gene>
<comment type="caution">
    <text evidence="1">The sequence shown here is derived from an EMBL/GenBank/DDBJ whole genome shotgun (WGS) entry which is preliminary data.</text>
</comment>
<dbReference type="EMBL" id="CAJNNW010033392">
    <property type="protein sequence ID" value="CAE8718623.1"/>
    <property type="molecule type" value="Genomic_DNA"/>
</dbReference>
<protein>
    <submittedName>
        <fullName evidence="1">Uncharacterized protein</fullName>
    </submittedName>
</protein>
<evidence type="ECO:0000313" key="2">
    <source>
        <dbReference type="Proteomes" id="UP000626109"/>
    </source>
</evidence>
<proteinExistence type="predicted"/>
<organism evidence="1 2">
    <name type="scientific">Polarella glacialis</name>
    <name type="common">Dinoflagellate</name>
    <dbReference type="NCBI Taxonomy" id="89957"/>
    <lineage>
        <taxon>Eukaryota</taxon>
        <taxon>Sar</taxon>
        <taxon>Alveolata</taxon>
        <taxon>Dinophyceae</taxon>
        <taxon>Suessiales</taxon>
        <taxon>Suessiaceae</taxon>
        <taxon>Polarella</taxon>
    </lineage>
</organism>
<dbReference type="AlphaFoldDB" id="A0A813L3G1"/>
<accession>A0A813L3G1</accession>